<feature type="domain" description="N-acetyltransferase" evidence="12">
    <location>
        <begin position="61"/>
        <end position="260"/>
    </location>
</feature>
<dbReference type="PANTHER" id="PTHR42919">
    <property type="entry name" value="N-ALPHA-ACETYLTRANSFERASE"/>
    <property type="match status" value="1"/>
</dbReference>
<keyword evidence="14" id="KW-1185">Reference proteome</keyword>
<evidence type="ECO:0000313" key="14">
    <source>
        <dbReference type="Proteomes" id="UP001201812"/>
    </source>
</evidence>
<dbReference type="PROSITE" id="PS51186">
    <property type="entry name" value="GNAT"/>
    <property type="match status" value="1"/>
</dbReference>
<dbReference type="GO" id="GO:0031415">
    <property type="term" value="C:NatA complex"/>
    <property type="evidence" value="ECO:0007669"/>
    <property type="project" value="TreeGrafter"/>
</dbReference>
<evidence type="ECO:0000256" key="5">
    <source>
        <dbReference type="ARBA" id="ARBA00048335"/>
    </source>
</evidence>
<dbReference type="GO" id="GO:0120518">
    <property type="term" value="F:protein N-terminal-methionine acetyltransferase activity"/>
    <property type="evidence" value="ECO:0007669"/>
    <property type="project" value="UniProtKB-EC"/>
</dbReference>
<dbReference type="Proteomes" id="UP001201812">
    <property type="component" value="Unassembled WGS sequence"/>
</dbReference>
<comment type="catalytic activity">
    <reaction evidence="6">
        <text>N-terminal L-methionyl-L-phenylalanyl-[protein] + acetyl-CoA = N-terminal N(alpha)-acetyl-L-methionyl-L-phenylalanyl-[protein] + CoA + H(+)</text>
        <dbReference type="Rhea" id="RHEA:50528"/>
        <dbReference type="Rhea" id="RHEA-COMP:12715"/>
        <dbReference type="Rhea" id="RHEA-COMP:12716"/>
        <dbReference type="ChEBI" id="CHEBI:15378"/>
        <dbReference type="ChEBI" id="CHEBI:57287"/>
        <dbReference type="ChEBI" id="CHEBI:57288"/>
        <dbReference type="ChEBI" id="CHEBI:133382"/>
        <dbReference type="ChEBI" id="CHEBI:133383"/>
        <dbReference type="EC" id="2.3.1.258"/>
    </reaction>
</comment>
<dbReference type="GO" id="GO:0007064">
    <property type="term" value="P:mitotic sister chromatid cohesion"/>
    <property type="evidence" value="ECO:0007669"/>
    <property type="project" value="TreeGrafter"/>
</dbReference>
<dbReference type="CDD" id="cd04301">
    <property type="entry name" value="NAT_SF"/>
    <property type="match status" value="1"/>
</dbReference>
<organism evidence="13 14">
    <name type="scientific">Ditylenchus destructor</name>
    <dbReference type="NCBI Taxonomy" id="166010"/>
    <lineage>
        <taxon>Eukaryota</taxon>
        <taxon>Metazoa</taxon>
        <taxon>Ecdysozoa</taxon>
        <taxon>Nematoda</taxon>
        <taxon>Chromadorea</taxon>
        <taxon>Rhabditida</taxon>
        <taxon>Tylenchina</taxon>
        <taxon>Tylenchomorpha</taxon>
        <taxon>Sphaerularioidea</taxon>
        <taxon>Anguinidae</taxon>
        <taxon>Anguininae</taxon>
        <taxon>Ditylenchus</taxon>
    </lineage>
</organism>
<evidence type="ECO:0000259" key="12">
    <source>
        <dbReference type="PROSITE" id="PS51186"/>
    </source>
</evidence>
<evidence type="ECO:0000256" key="9">
    <source>
        <dbReference type="ARBA" id="ARBA00049002"/>
    </source>
</evidence>
<dbReference type="Pfam" id="PF00583">
    <property type="entry name" value="Acetyltransf_1"/>
    <property type="match status" value="1"/>
</dbReference>
<dbReference type="EC" id="2.3.1.258" evidence="3"/>
<dbReference type="PANTHER" id="PTHR42919:SF8">
    <property type="entry name" value="N-ALPHA-ACETYLTRANSFERASE 50"/>
    <property type="match status" value="1"/>
</dbReference>
<gene>
    <name evidence="13" type="ORF">DdX_09100</name>
</gene>
<evidence type="ECO:0000256" key="6">
    <source>
        <dbReference type="ARBA" id="ARBA00048490"/>
    </source>
</evidence>
<comment type="catalytic activity">
    <reaction evidence="9">
        <text>N-terminal L-methionyl-L-alanyl-[protein] + acetyl-CoA = N-terminal N(alpha)-acetyl-L-methionyl-L-alanyl-[protein] + CoA + H(+)</text>
        <dbReference type="Rhea" id="RHEA:50564"/>
        <dbReference type="Rhea" id="RHEA-COMP:12726"/>
        <dbReference type="Rhea" id="RHEA-COMP:12727"/>
        <dbReference type="ChEBI" id="CHEBI:15378"/>
        <dbReference type="ChEBI" id="CHEBI:57287"/>
        <dbReference type="ChEBI" id="CHEBI:57288"/>
        <dbReference type="ChEBI" id="CHEBI:133398"/>
        <dbReference type="ChEBI" id="CHEBI:133399"/>
        <dbReference type="EC" id="2.3.1.258"/>
    </reaction>
</comment>
<comment type="catalytic activity">
    <reaction evidence="5">
        <text>N-terminal L-methionyl-L-tyrosyl-[protein] + acetyl-CoA = N-terminal N(alpha)-acetyl-L-methionyl-L-tyrosyl-[protein] + CoA + H(+)</text>
        <dbReference type="Rhea" id="RHEA:50532"/>
        <dbReference type="Rhea" id="RHEA-COMP:12717"/>
        <dbReference type="Rhea" id="RHEA-COMP:12718"/>
        <dbReference type="ChEBI" id="CHEBI:15378"/>
        <dbReference type="ChEBI" id="CHEBI:57287"/>
        <dbReference type="ChEBI" id="CHEBI:57288"/>
        <dbReference type="ChEBI" id="CHEBI:133384"/>
        <dbReference type="ChEBI" id="CHEBI:133385"/>
        <dbReference type="EC" id="2.3.1.258"/>
    </reaction>
</comment>
<evidence type="ECO:0000256" key="4">
    <source>
        <dbReference type="ARBA" id="ARBA00048251"/>
    </source>
</evidence>
<protein>
    <recommendedName>
        <fullName evidence="3">N-terminal methionine N(alpha)-acetyltransferase NatE</fullName>
        <ecNumber evidence="3">2.3.1.258</ecNumber>
    </recommendedName>
</protein>
<dbReference type="SUPFAM" id="SSF55729">
    <property type="entry name" value="Acyl-CoA N-acyltransferases (Nat)"/>
    <property type="match status" value="1"/>
</dbReference>
<comment type="catalytic activity">
    <reaction evidence="4">
        <text>N-terminal L-methionyl-L-seryl-[protein] + acetyl-CoA = N-terminal N(alpha)-acetyl-L-methionyl-L-seryl-[protein] + CoA + H(+)</text>
        <dbReference type="Rhea" id="RHEA:50568"/>
        <dbReference type="Rhea" id="RHEA-COMP:12728"/>
        <dbReference type="Rhea" id="RHEA-COMP:12729"/>
        <dbReference type="ChEBI" id="CHEBI:15378"/>
        <dbReference type="ChEBI" id="CHEBI:57287"/>
        <dbReference type="ChEBI" id="CHEBI:57288"/>
        <dbReference type="ChEBI" id="CHEBI:133400"/>
        <dbReference type="ChEBI" id="CHEBI:133401"/>
        <dbReference type="EC" id="2.3.1.258"/>
    </reaction>
</comment>
<evidence type="ECO:0000256" key="8">
    <source>
        <dbReference type="ARBA" id="ARBA00048799"/>
    </source>
</evidence>
<comment type="caution">
    <text evidence="13">The sequence shown here is derived from an EMBL/GenBank/DDBJ whole genome shotgun (WGS) entry which is preliminary data.</text>
</comment>
<dbReference type="InterPro" id="IPR051556">
    <property type="entry name" value="N-term/lysine_N-AcTrnsfr"/>
</dbReference>
<name>A0AAD4R3N0_9BILA</name>
<dbReference type="InterPro" id="IPR016181">
    <property type="entry name" value="Acyl_CoA_acyltransferase"/>
</dbReference>
<accession>A0AAD4R3N0</accession>
<comment type="catalytic activity">
    <reaction evidence="11">
        <text>N-terminal L-methionyl-L-threonyl-[protein] + acetyl-CoA = N-terminal N(alpha)-acetyl-L-methionyl-L-threonyl-[protein] + CoA + H(+)</text>
        <dbReference type="Rhea" id="RHEA:50576"/>
        <dbReference type="Rhea" id="RHEA-COMP:12732"/>
        <dbReference type="Rhea" id="RHEA-COMP:12733"/>
        <dbReference type="ChEBI" id="CHEBI:15378"/>
        <dbReference type="ChEBI" id="CHEBI:57287"/>
        <dbReference type="ChEBI" id="CHEBI:57288"/>
        <dbReference type="ChEBI" id="CHEBI:133404"/>
        <dbReference type="ChEBI" id="CHEBI:133405"/>
        <dbReference type="EC" id="2.3.1.258"/>
    </reaction>
</comment>
<keyword evidence="2" id="KW-0012">Acyltransferase</keyword>
<dbReference type="EMBL" id="JAKKPZ010000015">
    <property type="protein sequence ID" value="KAI1713581.1"/>
    <property type="molecule type" value="Genomic_DNA"/>
</dbReference>
<evidence type="ECO:0000256" key="3">
    <source>
        <dbReference type="ARBA" id="ARBA00039121"/>
    </source>
</evidence>
<sequence length="267" mass="30660">MQVDNQLSCILSDENEDGTPLKKRRIGWTEDGEEIEFDSDEENIALDKVEKQPKSQKRFEIVLKELASDNVRYLRLLNETSLPASYEDSFYKQLVQSINHGKDNKSATHNNVELPTHWTKLAYVKDTLVGAICCQLEEGNEEDRNSKRLIENGVSQNESAGNSEAVLQFSSRYRHVNILTLASLPSYRRRGVASLLLHNLIDWCRGPSVLIKSIFLHVQTNNESALELYKKFSFEIIKRIDNYYRRIEPTSAYLLQLKIIPGKVAEI</sequence>
<evidence type="ECO:0000256" key="10">
    <source>
        <dbReference type="ARBA" id="ARBA00049103"/>
    </source>
</evidence>
<evidence type="ECO:0000256" key="2">
    <source>
        <dbReference type="ARBA" id="ARBA00023315"/>
    </source>
</evidence>
<reference evidence="13" key="1">
    <citation type="submission" date="2022-01" db="EMBL/GenBank/DDBJ databases">
        <title>Genome Sequence Resource for Two Populations of Ditylenchus destructor, the Migratory Endoparasitic Phytonematode.</title>
        <authorList>
            <person name="Zhang H."/>
            <person name="Lin R."/>
            <person name="Xie B."/>
        </authorList>
    </citation>
    <scope>NUCLEOTIDE SEQUENCE</scope>
    <source>
        <strain evidence="13">BazhouSP</strain>
    </source>
</reference>
<evidence type="ECO:0000256" key="7">
    <source>
        <dbReference type="ARBA" id="ARBA00048618"/>
    </source>
</evidence>
<evidence type="ECO:0000313" key="13">
    <source>
        <dbReference type="EMBL" id="KAI1713581.1"/>
    </source>
</evidence>
<evidence type="ECO:0000256" key="1">
    <source>
        <dbReference type="ARBA" id="ARBA00022679"/>
    </source>
</evidence>
<comment type="catalytic activity">
    <reaction evidence="10">
        <text>N-terminal L-methionyl-L-leucyl-[protein] + acetyl-CoA = N-terminal N(alpha)-acetyl-L-methionyl-L-leucyl-[protein] + CoA + H(+)</text>
        <dbReference type="Rhea" id="RHEA:50520"/>
        <dbReference type="Rhea" id="RHEA-COMP:12711"/>
        <dbReference type="Rhea" id="RHEA-COMP:12712"/>
        <dbReference type="ChEBI" id="CHEBI:15378"/>
        <dbReference type="ChEBI" id="CHEBI:57287"/>
        <dbReference type="ChEBI" id="CHEBI:57288"/>
        <dbReference type="ChEBI" id="CHEBI:133377"/>
        <dbReference type="ChEBI" id="CHEBI:133378"/>
        <dbReference type="EC" id="2.3.1.258"/>
    </reaction>
</comment>
<evidence type="ECO:0000256" key="11">
    <source>
        <dbReference type="ARBA" id="ARBA00049454"/>
    </source>
</evidence>
<keyword evidence="1" id="KW-0808">Transferase</keyword>
<dbReference type="InterPro" id="IPR000182">
    <property type="entry name" value="GNAT_dom"/>
</dbReference>
<dbReference type="Gene3D" id="3.40.630.30">
    <property type="match status" value="1"/>
</dbReference>
<dbReference type="AlphaFoldDB" id="A0AAD4R3N0"/>
<proteinExistence type="predicted"/>
<comment type="catalytic activity">
    <reaction evidence="7">
        <text>N-terminal L-methionyl-L-lysyl-[protein] + acetyl-CoA = N-terminal N(alpha)-acetyl-L-methionyl-L-lysyl-[protein] + CoA + H(+)</text>
        <dbReference type="Rhea" id="RHEA:50580"/>
        <dbReference type="Rhea" id="RHEA-COMP:12734"/>
        <dbReference type="Rhea" id="RHEA-COMP:12735"/>
        <dbReference type="ChEBI" id="CHEBI:15378"/>
        <dbReference type="ChEBI" id="CHEBI:57287"/>
        <dbReference type="ChEBI" id="CHEBI:57288"/>
        <dbReference type="ChEBI" id="CHEBI:133406"/>
        <dbReference type="ChEBI" id="CHEBI:133407"/>
        <dbReference type="EC" id="2.3.1.258"/>
    </reaction>
</comment>
<comment type="catalytic activity">
    <reaction evidence="8">
        <text>N-terminal L-methionyl-L-valyl-[protein] + acetyl-CoA = N-terminal N(alpha)-acetyl-L-methionyl-L-valyl-[protein] + CoA + H(+)</text>
        <dbReference type="Rhea" id="RHEA:50572"/>
        <dbReference type="Rhea" id="RHEA-COMP:12730"/>
        <dbReference type="Rhea" id="RHEA-COMP:12731"/>
        <dbReference type="ChEBI" id="CHEBI:15378"/>
        <dbReference type="ChEBI" id="CHEBI:57287"/>
        <dbReference type="ChEBI" id="CHEBI:57288"/>
        <dbReference type="ChEBI" id="CHEBI:133402"/>
        <dbReference type="ChEBI" id="CHEBI:133403"/>
        <dbReference type="EC" id="2.3.1.258"/>
    </reaction>
</comment>